<comment type="similarity">
    <text evidence="2">Belongs to the archaeal-type GPI family.</text>
</comment>
<comment type="caution">
    <text evidence="9">The sequence shown here is derived from an EMBL/GenBank/DDBJ whole genome shotgun (WGS) entry which is preliminary data.</text>
</comment>
<accession>A0A7C1MC64</accession>
<proteinExistence type="inferred from homology"/>
<dbReference type="Pfam" id="PF06560">
    <property type="entry name" value="GPI"/>
    <property type="match status" value="1"/>
</dbReference>
<reference evidence="9" key="1">
    <citation type="journal article" date="2020" name="mSystems">
        <title>Genome- and Community-Level Interaction Insights into Carbon Utilization and Element Cycling Functions of Hydrothermarchaeota in Hydrothermal Sediment.</title>
        <authorList>
            <person name="Zhou Z."/>
            <person name="Liu Y."/>
            <person name="Xu W."/>
            <person name="Pan J."/>
            <person name="Luo Z.H."/>
            <person name="Li M."/>
        </authorList>
    </citation>
    <scope>NUCLEOTIDE SEQUENCE [LARGE SCALE GENOMIC DNA]</scope>
    <source>
        <strain evidence="9">HyVt-329</strain>
    </source>
</reference>
<protein>
    <recommendedName>
        <fullName evidence="3">glucose-6-phosphate isomerase</fullName>
        <ecNumber evidence="3">5.3.1.9</ecNumber>
    </recommendedName>
</protein>
<evidence type="ECO:0000256" key="5">
    <source>
        <dbReference type="ARBA" id="ARBA00022723"/>
    </source>
</evidence>
<dbReference type="EC" id="5.3.1.9" evidence="3"/>
<dbReference type="InterPro" id="IPR011051">
    <property type="entry name" value="RmlC_Cupin_sf"/>
</dbReference>
<dbReference type="SUPFAM" id="SSF51182">
    <property type="entry name" value="RmlC-like cupins"/>
    <property type="match status" value="1"/>
</dbReference>
<evidence type="ECO:0000256" key="1">
    <source>
        <dbReference type="ARBA" id="ARBA00004926"/>
    </source>
</evidence>
<evidence type="ECO:0000256" key="4">
    <source>
        <dbReference type="ARBA" id="ARBA00022432"/>
    </source>
</evidence>
<dbReference type="InterPro" id="IPR010551">
    <property type="entry name" value="G6P_isomerase_prok"/>
</dbReference>
<dbReference type="InterPro" id="IPR051610">
    <property type="entry name" value="GPI/OXD"/>
</dbReference>
<dbReference type="Proteomes" id="UP000885667">
    <property type="component" value="Unassembled WGS sequence"/>
</dbReference>
<dbReference type="EMBL" id="DRFT01000074">
    <property type="protein sequence ID" value="HDZ49792.1"/>
    <property type="molecule type" value="Genomic_DNA"/>
</dbReference>
<dbReference type="PANTHER" id="PTHR35848">
    <property type="entry name" value="OXALATE-BINDING PROTEIN"/>
    <property type="match status" value="1"/>
</dbReference>
<dbReference type="GO" id="GO:0005737">
    <property type="term" value="C:cytoplasm"/>
    <property type="evidence" value="ECO:0007669"/>
    <property type="project" value="InterPro"/>
</dbReference>
<dbReference type="GO" id="GO:0004347">
    <property type="term" value="F:glucose-6-phosphate isomerase activity"/>
    <property type="evidence" value="ECO:0007669"/>
    <property type="project" value="UniProtKB-EC"/>
</dbReference>
<dbReference type="InterPro" id="IPR014710">
    <property type="entry name" value="RmlC-like_jellyroll"/>
</dbReference>
<feature type="domain" description="Glucose-6-phosphate isomerase prokaryote" evidence="8">
    <location>
        <begin position="28"/>
        <end position="192"/>
    </location>
</feature>
<gene>
    <name evidence="9" type="ORF">ENH69_01070</name>
</gene>
<keyword evidence="5" id="KW-0479">Metal-binding</keyword>
<dbReference type="Gene3D" id="2.60.120.10">
    <property type="entry name" value="Jelly Rolls"/>
    <property type="match status" value="1"/>
</dbReference>
<sequence>MRQLMKPFKTLLNMKSGELNPYKGVIERRLSDTKGMWLDAQAYSKLLNQEDKLIYKVYEVDVPQKSGQLPHCTTIIYPGKVGSEYFMTKGHFHLKEDTAEIYFCLQGEGYLLMQTSQGQVSSIQMKSGIIAYVPPYQGHRTMNTGDEEFIFLAVYPGDAGHDYKAVEERGFAKVLVEERGSPQLKRNPKYVIEPE</sequence>
<dbReference type="GO" id="GO:0046872">
    <property type="term" value="F:metal ion binding"/>
    <property type="evidence" value="ECO:0007669"/>
    <property type="project" value="UniProtKB-KW"/>
</dbReference>
<comment type="catalytic activity">
    <reaction evidence="7">
        <text>alpha-D-glucose 6-phosphate = beta-D-fructose 6-phosphate</text>
        <dbReference type="Rhea" id="RHEA:11816"/>
        <dbReference type="ChEBI" id="CHEBI:57634"/>
        <dbReference type="ChEBI" id="CHEBI:58225"/>
        <dbReference type="EC" id="5.3.1.9"/>
    </reaction>
</comment>
<organism evidence="9">
    <name type="scientific">Aerophobetes bacterium</name>
    <dbReference type="NCBI Taxonomy" id="2030807"/>
    <lineage>
        <taxon>Bacteria</taxon>
        <taxon>Candidatus Aerophobota</taxon>
    </lineage>
</organism>
<keyword evidence="6" id="KW-0324">Glycolysis</keyword>
<name>A0A7C1MC64_UNCAE</name>
<evidence type="ECO:0000259" key="8">
    <source>
        <dbReference type="Pfam" id="PF06560"/>
    </source>
</evidence>
<dbReference type="GO" id="GO:0006094">
    <property type="term" value="P:gluconeogenesis"/>
    <property type="evidence" value="ECO:0007669"/>
    <property type="project" value="UniProtKB-KW"/>
</dbReference>
<dbReference type="AlphaFoldDB" id="A0A7C1MC64"/>
<dbReference type="GO" id="GO:0006096">
    <property type="term" value="P:glycolytic process"/>
    <property type="evidence" value="ECO:0007669"/>
    <property type="project" value="UniProtKB-UniPathway"/>
</dbReference>
<evidence type="ECO:0000256" key="3">
    <source>
        <dbReference type="ARBA" id="ARBA00011952"/>
    </source>
</evidence>
<dbReference type="UniPathway" id="UPA00109">
    <property type="reaction ID" value="UER00181"/>
</dbReference>
<dbReference type="CDD" id="cd02218">
    <property type="entry name" value="cupin_PGI"/>
    <property type="match status" value="1"/>
</dbReference>
<dbReference type="PANTHER" id="PTHR35848:SF6">
    <property type="entry name" value="CUPIN TYPE-2 DOMAIN-CONTAINING PROTEIN"/>
    <property type="match status" value="1"/>
</dbReference>
<evidence type="ECO:0000256" key="2">
    <source>
        <dbReference type="ARBA" id="ARBA00006542"/>
    </source>
</evidence>
<evidence type="ECO:0000256" key="6">
    <source>
        <dbReference type="ARBA" id="ARBA00023152"/>
    </source>
</evidence>
<evidence type="ECO:0000256" key="7">
    <source>
        <dbReference type="ARBA" id="ARBA00029321"/>
    </source>
</evidence>
<keyword evidence="4" id="KW-0312">Gluconeogenesis</keyword>
<evidence type="ECO:0000313" key="9">
    <source>
        <dbReference type="EMBL" id="HDZ49792.1"/>
    </source>
</evidence>
<comment type="pathway">
    <text evidence="1">Carbohydrate degradation; glycolysis; D-glyceraldehyde 3-phosphate and glycerone phosphate from D-glucose: step 2/4.</text>
</comment>